<dbReference type="Proteomes" id="UP001596084">
    <property type="component" value="Unassembled WGS sequence"/>
</dbReference>
<dbReference type="PANTHER" id="PTHR33803">
    <property type="entry name" value="IS1478 TRANSPOSASE"/>
    <property type="match status" value="1"/>
</dbReference>
<evidence type="ECO:0000313" key="3">
    <source>
        <dbReference type="Proteomes" id="UP001596084"/>
    </source>
</evidence>
<evidence type="ECO:0000259" key="1">
    <source>
        <dbReference type="Pfam" id="PF05598"/>
    </source>
</evidence>
<reference evidence="3" key="1">
    <citation type="journal article" date="2019" name="Int. J. Syst. Evol. Microbiol.">
        <title>The Global Catalogue of Microorganisms (GCM) 10K type strain sequencing project: providing services to taxonomists for standard genome sequencing and annotation.</title>
        <authorList>
            <consortium name="The Broad Institute Genomics Platform"/>
            <consortium name="The Broad Institute Genome Sequencing Center for Infectious Disease"/>
            <person name="Wu L."/>
            <person name="Ma J."/>
        </authorList>
    </citation>
    <scope>NUCLEOTIDE SEQUENCE [LARGE SCALE GENOMIC DNA]</scope>
    <source>
        <strain evidence="3">CGMCC 4.7277</strain>
    </source>
</reference>
<accession>A0ABW0Q7I2</accession>
<evidence type="ECO:0000313" key="2">
    <source>
        <dbReference type="EMBL" id="MFC5520829.1"/>
    </source>
</evidence>
<protein>
    <recommendedName>
        <fullName evidence="1">Transposase InsH N-terminal domain-containing protein</fullName>
    </recommendedName>
</protein>
<dbReference type="Pfam" id="PF05598">
    <property type="entry name" value="DUF772"/>
    <property type="match status" value="1"/>
</dbReference>
<sequence length="81" mass="9157">MALRETTQTAEGDLFRQELVNLINLRHPLVQLAQKIDWESCEQRFGGLYKAGIGRPGHPIRLMVGLQLLKHTSNGHVLRKG</sequence>
<dbReference type="PANTHER" id="PTHR33803:SF3">
    <property type="entry name" value="BLL1974 PROTEIN"/>
    <property type="match status" value="1"/>
</dbReference>
<gene>
    <name evidence="2" type="ORF">ACFPP7_07840</name>
</gene>
<feature type="domain" description="Transposase InsH N-terminal" evidence="1">
    <location>
        <begin position="19"/>
        <end position="74"/>
    </location>
</feature>
<dbReference type="RefSeq" id="WP_068835935.1">
    <property type="nucleotide sequence ID" value="NZ_JBHSMX010000011.1"/>
</dbReference>
<proteinExistence type="predicted"/>
<comment type="caution">
    <text evidence="2">The sequence shown here is derived from an EMBL/GenBank/DDBJ whole genome shotgun (WGS) entry which is preliminary data.</text>
</comment>
<dbReference type="InterPro" id="IPR008490">
    <property type="entry name" value="Transposase_InsH_N"/>
</dbReference>
<organism evidence="2 3">
    <name type="scientific">Polaromonas jejuensis</name>
    <dbReference type="NCBI Taxonomy" id="457502"/>
    <lineage>
        <taxon>Bacteria</taxon>
        <taxon>Pseudomonadati</taxon>
        <taxon>Pseudomonadota</taxon>
        <taxon>Betaproteobacteria</taxon>
        <taxon>Burkholderiales</taxon>
        <taxon>Comamonadaceae</taxon>
        <taxon>Polaromonas</taxon>
    </lineage>
</organism>
<keyword evidence="3" id="KW-1185">Reference proteome</keyword>
<name>A0ABW0Q7I2_9BURK</name>
<dbReference type="EMBL" id="JBHSMX010000011">
    <property type="protein sequence ID" value="MFC5520829.1"/>
    <property type="molecule type" value="Genomic_DNA"/>
</dbReference>